<reference evidence="3" key="2">
    <citation type="submission" date="2013-05" db="EMBL/GenBank/DDBJ databases">
        <authorList>
            <person name="Carter J.-M."/>
            <person name="Baker S.C."/>
            <person name="Pink R."/>
            <person name="Carter D.R.F."/>
            <person name="Collins A."/>
            <person name="Tomlin J."/>
            <person name="Gibbs M."/>
            <person name="Breuker C.J."/>
        </authorList>
    </citation>
    <scope>NUCLEOTIDE SEQUENCE</scope>
    <source>
        <tissue evidence="3">Ovary</tissue>
    </source>
</reference>
<evidence type="ECO:0000256" key="1">
    <source>
        <dbReference type="PROSITE-ProRule" id="PRU00042"/>
    </source>
</evidence>
<keyword evidence="1" id="KW-0479">Metal-binding</keyword>
<dbReference type="InterPro" id="IPR036236">
    <property type="entry name" value="Znf_C2H2_sf"/>
</dbReference>
<accession>S4NYB4</accession>
<sequence>MPEQYVCDYCDRLFTRKHNLQTHIKNWHLGLSCYCDICDRNLGSPAGLILHLSHGHNSSGQPFPECDLCGRVFS</sequence>
<protein>
    <submittedName>
        <fullName evidence="3">PR domain zinc finger protein 16</fullName>
    </submittedName>
</protein>
<keyword evidence="1" id="KW-0862">Zinc</keyword>
<dbReference type="Pfam" id="PF00096">
    <property type="entry name" value="zf-C2H2"/>
    <property type="match status" value="1"/>
</dbReference>
<dbReference type="SUPFAM" id="SSF57667">
    <property type="entry name" value="beta-beta-alpha zinc fingers"/>
    <property type="match status" value="1"/>
</dbReference>
<dbReference type="AlphaFoldDB" id="S4NYB4"/>
<dbReference type="SMART" id="SM00355">
    <property type="entry name" value="ZnF_C2H2"/>
    <property type="match status" value="2"/>
</dbReference>
<dbReference type="GO" id="GO:0008270">
    <property type="term" value="F:zinc ion binding"/>
    <property type="evidence" value="ECO:0007669"/>
    <property type="project" value="UniProtKB-KW"/>
</dbReference>
<feature type="non-terminal residue" evidence="3">
    <location>
        <position position="74"/>
    </location>
</feature>
<dbReference type="InterPro" id="IPR013087">
    <property type="entry name" value="Znf_C2H2_type"/>
</dbReference>
<dbReference type="EMBL" id="GAIX01010261">
    <property type="protein sequence ID" value="JAA82299.1"/>
    <property type="molecule type" value="Transcribed_RNA"/>
</dbReference>
<evidence type="ECO:0000313" key="3">
    <source>
        <dbReference type="EMBL" id="JAA82299.1"/>
    </source>
</evidence>
<name>S4NYB4_9NEOP</name>
<reference evidence="3" key="1">
    <citation type="journal article" date="2013" name="BMC Genomics">
        <title>Unscrambling butterfly oogenesis.</title>
        <authorList>
            <person name="Carter J.M."/>
            <person name="Baker S.C."/>
            <person name="Pink R."/>
            <person name="Carter D.R."/>
            <person name="Collins A."/>
            <person name="Tomlin J."/>
            <person name="Gibbs M."/>
            <person name="Breuker C.J."/>
        </authorList>
    </citation>
    <scope>NUCLEOTIDE SEQUENCE</scope>
    <source>
        <tissue evidence="3">Ovary</tissue>
    </source>
</reference>
<dbReference type="PROSITE" id="PS00028">
    <property type="entry name" value="ZINC_FINGER_C2H2_1"/>
    <property type="match status" value="1"/>
</dbReference>
<dbReference type="Gene3D" id="3.30.160.60">
    <property type="entry name" value="Classic Zinc Finger"/>
    <property type="match status" value="1"/>
</dbReference>
<evidence type="ECO:0000259" key="2">
    <source>
        <dbReference type="PROSITE" id="PS50157"/>
    </source>
</evidence>
<organism evidence="3">
    <name type="scientific">Pararge aegeria</name>
    <name type="common">speckled wood butterfly</name>
    <dbReference type="NCBI Taxonomy" id="116150"/>
    <lineage>
        <taxon>Eukaryota</taxon>
        <taxon>Metazoa</taxon>
        <taxon>Ecdysozoa</taxon>
        <taxon>Arthropoda</taxon>
        <taxon>Hexapoda</taxon>
        <taxon>Insecta</taxon>
        <taxon>Pterygota</taxon>
        <taxon>Neoptera</taxon>
        <taxon>Endopterygota</taxon>
        <taxon>Lepidoptera</taxon>
        <taxon>Glossata</taxon>
        <taxon>Ditrysia</taxon>
        <taxon>Papilionoidea</taxon>
        <taxon>Nymphalidae</taxon>
        <taxon>Satyrinae</taxon>
        <taxon>Satyrini</taxon>
        <taxon>Parargina</taxon>
        <taxon>Pararge</taxon>
    </lineage>
</organism>
<feature type="domain" description="C2H2-type" evidence="2">
    <location>
        <begin position="5"/>
        <end position="30"/>
    </location>
</feature>
<dbReference type="PROSITE" id="PS50157">
    <property type="entry name" value="ZINC_FINGER_C2H2_2"/>
    <property type="match status" value="1"/>
</dbReference>
<keyword evidence="1" id="KW-0863">Zinc-finger</keyword>
<proteinExistence type="predicted"/>